<dbReference type="RefSeq" id="WP_150901309.1">
    <property type="nucleotide sequence ID" value="NZ_WAAU01000035.1"/>
</dbReference>
<dbReference type="GO" id="GO:0017001">
    <property type="term" value="P:antibiotic catabolic process"/>
    <property type="evidence" value="ECO:0007669"/>
    <property type="project" value="UniProtKB-ARBA"/>
</dbReference>
<evidence type="ECO:0000256" key="1">
    <source>
        <dbReference type="ARBA" id="ARBA00005250"/>
    </source>
</evidence>
<keyword evidence="3" id="KW-0378">Hydrolase</keyword>
<dbReference type="SMART" id="SM00849">
    <property type="entry name" value="Lactamase_B"/>
    <property type="match status" value="1"/>
</dbReference>
<gene>
    <name evidence="3" type="ORF">F7018_17030</name>
</gene>
<dbReference type="OrthoDB" id="9769598at2"/>
<name>A0A7J5A737_9FLAO</name>
<organism evidence="3 4">
    <name type="scientific">Tenacibaculum aiptasiae</name>
    <dbReference type="NCBI Taxonomy" id="426481"/>
    <lineage>
        <taxon>Bacteria</taxon>
        <taxon>Pseudomonadati</taxon>
        <taxon>Bacteroidota</taxon>
        <taxon>Flavobacteriia</taxon>
        <taxon>Flavobacteriales</taxon>
        <taxon>Flavobacteriaceae</taxon>
        <taxon>Tenacibaculum</taxon>
    </lineage>
</organism>
<evidence type="ECO:0000313" key="3">
    <source>
        <dbReference type="EMBL" id="KAB1153370.1"/>
    </source>
</evidence>
<dbReference type="Gene3D" id="3.60.15.10">
    <property type="entry name" value="Ribonuclease Z/Hydroxyacylglutathione hydrolase-like"/>
    <property type="match status" value="1"/>
</dbReference>
<comment type="caution">
    <text evidence="3">The sequence shown here is derived from an EMBL/GenBank/DDBJ whole genome shotgun (WGS) entry which is preliminary data.</text>
</comment>
<evidence type="ECO:0000313" key="4">
    <source>
        <dbReference type="Proteomes" id="UP000467305"/>
    </source>
</evidence>
<feature type="domain" description="Metallo-beta-lactamase" evidence="2">
    <location>
        <begin position="56"/>
        <end position="239"/>
    </location>
</feature>
<protein>
    <submittedName>
        <fullName evidence="3">MBL fold metallo-hydrolase</fullName>
    </submittedName>
</protein>
<dbReference type="Pfam" id="PF00753">
    <property type="entry name" value="Lactamase_B"/>
    <property type="match status" value="1"/>
</dbReference>
<dbReference type="Proteomes" id="UP000467305">
    <property type="component" value="Unassembled WGS sequence"/>
</dbReference>
<dbReference type="CDD" id="cd16282">
    <property type="entry name" value="metallo-hydrolase-like_MBL-fold"/>
    <property type="match status" value="1"/>
</dbReference>
<keyword evidence="4" id="KW-1185">Reference proteome</keyword>
<proteinExistence type="inferred from homology"/>
<dbReference type="GO" id="GO:0016787">
    <property type="term" value="F:hydrolase activity"/>
    <property type="evidence" value="ECO:0007669"/>
    <property type="project" value="UniProtKB-KW"/>
</dbReference>
<dbReference type="SUPFAM" id="SSF56281">
    <property type="entry name" value="Metallo-hydrolase/oxidoreductase"/>
    <property type="match status" value="1"/>
</dbReference>
<evidence type="ECO:0000259" key="2">
    <source>
        <dbReference type="SMART" id="SM00849"/>
    </source>
</evidence>
<comment type="similarity">
    <text evidence="1">Belongs to the metallo-beta-lactamase superfamily. Class-B beta-lactamase family.</text>
</comment>
<dbReference type="EMBL" id="WAAU01000035">
    <property type="protein sequence ID" value="KAB1153370.1"/>
    <property type="molecule type" value="Genomic_DNA"/>
</dbReference>
<dbReference type="PANTHER" id="PTHR42951">
    <property type="entry name" value="METALLO-BETA-LACTAMASE DOMAIN-CONTAINING"/>
    <property type="match status" value="1"/>
</dbReference>
<sequence>MLKETIHYFFLISLLSHSFNAQTKSFDFVANPVAENVYSIVSPSFGLPTPENKGWNSNSHFVVTKDGVLLFDTGSSETIGNGIKNAIKKVTNKPVRWVINSHSHADHWLGNAAFSKAEIFASKAALETMKKYGEEDVAFFNRATKGTIGKTRLLYPNKLISEHQKMNFGGIEVEFLFSNNGHSHGDVLVWLPQQKIIFGGDVLSSNWMPIIINPKKVPNLIQTLNTIAELQPIHVLTGHGNVTKGSAVIRDANLLSKVWKLVKNAKGKGKTESEVLTSIESKLAPTYKSLYTNFTTEIKRYVEVLYKTL</sequence>
<dbReference type="AlphaFoldDB" id="A0A7J5A737"/>
<dbReference type="PANTHER" id="PTHR42951:SF4">
    <property type="entry name" value="ACYL-COENZYME A THIOESTERASE MBLAC2"/>
    <property type="match status" value="1"/>
</dbReference>
<dbReference type="InterPro" id="IPR036866">
    <property type="entry name" value="RibonucZ/Hydroxyglut_hydro"/>
</dbReference>
<dbReference type="InterPro" id="IPR050855">
    <property type="entry name" value="NDM-1-like"/>
</dbReference>
<reference evidence="3 4" key="1">
    <citation type="submission" date="2019-09" db="EMBL/GenBank/DDBJ databases">
        <authorList>
            <person name="Cao W.R."/>
        </authorList>
    </citation>
    <scope>NUCLEOTIDE SEQUENCE [LARGE SCALE GENOMIC DNA]</scope>
    <source>
        <strain evidence="4">a4</strain>
    </source>
</reference>
<dbReference type="InterPro" id="IPR001279">
    <property type="entry name" value="Metallo-B-lactamas"/>
</dbReference>
<accession>A0A7J5A737</accession>